<dbReference type="InterPro" id="IPR036390">
    <property type="entry name" value="WH_DNA-bd_sf"/>
</dbReference>
<keyword evidence="11" id="KW-1185">Reference proteome</keyword>
<organism evidence="11 12">
    <name type="scientific">Limulus polyphemus</name>
    <name type="common">Atlantic horseshoe crab</name>
    <dbReference type="NCBI Taxonomy" id="6850"/>
    <lineage>
        <taxon>Eukaryota</taxon>
        <taxon>Metazoa</taxon>
        <taxon>Ecdysozoa</taxon>
        <taxon>Arthropoda</taxon>
        <taxon>Chelicerata</taxon>
        <taxon>Merostomata</taxon>
        <taxon>Xiphosura</taxon>
        <taxon>Limulidae</taxon>
        <taxon>Limulus</taxon>
    </lineage>
</organism>
<feature type="DNA-binding region" description="Fork-head" evidence="8">
    <location>
        <begin position="147"/>
        <end position="234"/>
    </location>
</feature>
<comment type="subcellular location">
    <subcellularLocation>
        <location evidence="1 8">Nucleus</location>
    </subcellularLocation>
</comment>
<keyword evidence="4" id="KW-0804">Transcription</keyword>
<dbReference type="PANTHER" id="PTHR13962:SF22">
    <property type="entry name" value="FORKHEAD BOX PROTEIN N3-LIKE PROTEIN"/>
    <property type="match status" value="1"/>
</dbReference>
<dbReference type="PRINTS" id="PR00053">
    <property type="entry name" value="FORKHEAD"/>
</dbReference>
<evidence type="ECO:0000256" key="8">
    <source>
        <dbReference type="PROSITE-ProRule" id="PRU00089"/>
    </source>
</evidence>
<dbReference type="Proteomes" id="UP000694941">
    <property type="component" value="Unplaced"/>
</dbReference>
<dbReference type="PROSITE" id="PS50039">
    <property type="entry name" value="FORK_HEAD_3"/>
    <property type="match status" value="1"/>
</dbReference>
<dbReference type="RefSeq" id="XP_022249423.1">
    <property type="nucleotide sequence ID" value="XM_022393715.1"/>
</dbReference>
<feature type="compositionally biased region" description="Acidic residues" evidence="9">
    <location>
        <begin position="415"/>
        <end position="424"/>
    </location>
</feature>
<reference evidence="12" key="1">
    <citation type="submission" date="2025-08" db="UniProtKB">
        <authorList>
            <consortium name="RefSeq"/>
        </authorList>
    </citation>
    <scope>IDENTIFICATION</scope>
    <source>
        <tissue evidence="12">Muscle</tissue>
    </source>
</reference>
<comment type="function">
    <text evidence="6">Acts as a transcriptional repressor. May be involved in DNA damage-inducible cell cycle arrests (checkpoints).</text>
</comment>
<evidence type="ECO:0000256" key="5">
    <source>
        <dbReference type="ARBA" id="ARBA00023242"/>
    </source>
</evidence>
<sequence length="511" mass="56547">MAITESLMKERKIFVTMATKQSFQIYNQNGVSSPLRFNIANGTASIIEMSNGHSKVNGNSSPSEKGDFEDDELTNLTWLQDTNLLRNIQMGTCGEAEEVLHDSRASDLFEDAAEEGSDKVDVSTGNPFSNKSTFSEPYNPQVHINAKPPYSFSCLIFMAIEDSPVKALAVKDIYSWILSHFPYFQHAPTGWKNSVRHNLSLNKCFSKVEKIKGQNIGKGSLWCIDPQFRPNLLQALRKSPSSSFSHMPSLDYIMRSDADNNCDKPLPLAPTQSNINLPSPELFPYLSKRLNASTVKDPEVDAAATMLALKNGPSVRSMHSKCNFLMYSEMNTIILSLLENVSIVVLAVFKTSLFQGTSMQTNVISGIQSKYHHNETPVVTNSPSEDHNYSASLASYGENRPSSVSPASLRIDISDGSDVEDESSDSSSESSQEPTRGTLNRKARIRSDCAEKRPLNGLSRKRMKIKSTDTEDEQTLAEGAHALLNFVKIATSKRYIFQPSNDVAENALSDR</sequence>
<dbReference type="InterPro" id="IPR047404">
    <property type="entry name" value="FH_FOXN3"/>
</dbReference>
<evidence type="ECO:0000313" key="11">
    <source>
        <dbReference type="Proteomes" id="UP000694941"/>
    </source>
</evidence>
<keyword evidence="2" id="KW-0805">Transcription regulation</keyword>
<feature type="compositionally biased region" description="Polar residues" evidence="9">
    <location>
        <begin position="377"/>
        <end position="393"/>
    </location>
</feature>
<protein>
    <recommendedName>
        <fullName evidence="7">Forkhead box protein N3</fullName>
    </recommendedName>
</protein>
<dbReference type="InterPro" id="IPR018122">
    <property type="entry name" value="TF_fork_head_CS_1"/>
</dbReference>
<evidence type="ECO:0000256" key="2">
    <source>
        <dbReference type="ARBA" id="ARBA00023015"/>
    </source>
</evidence>
<evidence type="ECO:0000256" key="9">
    <source>
        <dbReference type="SAM" id="MobiDB-lite"/>
    </source>
</evidence>
<accession>A0ABM1T0L7</accession>
<evidence type="ECO:0000256" key="6">
    <source>
        <dbReference type="ARBA" id="ARBA00034657"/>
    </source>
</evidence>
<evidence type="ECO:0000256" key="3">
    <source>
        <dbReference type="ARBA" id="ARBA00023125"/>
    </source>
</evidence>
<feature type="domain" description="Fork-head" evidence="10">
    <location>
        <begin position="147"/>
        <end position="234"/>
    </location>
</feature>
<evidence type="ECO:0000259" key="10">
    <source>
        <dbReference type="PROSITE" id="PS50039"/>
    </source>
</evidence>
<evidence type="ECO:0000313" key="12">
    <source>
        <dbReference type="RefSeq" id="XP_022249423.1"/>
    </source>
</evidence>
<dbReference type="Pfam" id="PF00250">
    <property type="entry name" value="Forkhead"/>
    <property type="match status" value="1"/>
</dbReference>
<evidence type="ECO:0000256" key="7">
    <source>
        <dbReference type="ARBA" id="ARBA00034870"/>
    </source>
</evidence>
<dbReference type="CDD" id="cd20059">
    <property type="entry name" value="FH_FOXN3"/>
    <property type="match status" value="1"/>
</dbReference>
<keyword evidence="3 8" id="KW-0238">DNA-binding</keyword>
<dbReference type="GeneID" id="106465778"/>
<dbReference type="Gene3D" id="1.10.10.10">
    <property type="entry name" value="Winged helix-like DNA-binding domain superfamily/Winged helix DNA-binding domain"/>
    <property type="match status" value="1"/>
</dbReference>
<dbReference type="InterPro" id="IPR030456">
    <property type="entry name" value="TF_fork_head_CS_2"/>
</dbReference>
<name>A0ABM1T0L7_LIMPO</name>
<dbReference type="PROSITE" id="PS00657">
    <property type="entry name" value="FORK_HEAD_1"/>
    <property type="match status" value="1"/>
</dbReference>
<evidence type="ECO:0000256" key="1">
    <source>
        <dbReference type="ARBA" id="ARBA00004123"/>
    </source>
</evidence>
<dbReference type="InterPro" id="IPR036388">
    <property type="entry name" value="WH-like_DNA-bd_sf"/>
</dbReference>
<dbReference type="InterPro" id="IPR001766">
    <property type="entry name" value="Fork_head_dom"/>
</dbReference>
<dbReference type="SUPFAM" id="SSF46785">
    <property type="entry name" value="Winged helix' DNA-binding domain"/>
    <property type="match status" value="1"/>
</dbReference>
<feature type="region of interest" description="Disordered" evidence="9">
    <location>
        <begin position="375"/>
        <end position="457"/>
    </location>
</feature>
<proteinExistence type="predicted"/>
<dbReference type="InterPro" id="IPR047119">
    <property type="entry name" value="FOXN2/3-like"/>
</dbReference>
<dbReference type="PROSITE" id="PS00658">
    <property type="entry name" value="FORK_HEAD_2"/>
    <property type="match status" value="1"/>
</dbReference>
<dbReference type="SMART" id="SM00339">
    <property type="entry name" value="FH"/>
    <property type="match status" value="1"/>
</dbReference>
<gene>
    <name evidence="12" type="primary">LOC106465778</name>
</gene>
<evidence type="ECO:0000256" key="4">
    <source>
        <dbReference type="ARBA" id="ARBA00023163"/>
    </source>
</evidence>
<feature type="compositionally biased region" description="Basic and acidic residues" evidence="9">
    <location>
        <begin position="445"/>
        <end position="454"/>
    </location>
</feature>
<dbReference type="PANTHER" id="PTHR13962">
    <property type="entry name" value="FORKHEAD BOX PROTEIN N3-LIKE PROTEIN-RELATED"/>
    <property type="match status" value="1"/>
</dbReference>
<keyword evidence="5 8" id="KW-0539">Nucleus</keyword>